<organism evidence="1 2">
    <name type="scientific">Cymbomonas tetramitiformis</name>
    <dbReference type="NCBI Taxonomy" id="36881"/>
    <lineage>
        <taxon>Eukaryota</taxon>
        <taxon>Viridiplantae</taxon>
        <taxon>Chlorophyta</taxon>
        <taxon>Pyramimonadophyceae</taxon>
        <taxon>Pyramimonadales</taxon>
        <taxon>Pyramimonadaceae</taxon>
        <taxon>Cymbomonas</taxon>
    </lineage>
</organism>
<dbReference type="SUPFAM" id="SSF103473">
    <property type="entry name" value="MFS general substrate transporter"/>
    <property type="match status" value="1"/>
</dbReference>
<name>A0AAE0FHU7_9CHLO</name>
<dbReference type="Proteomes" id="UP001190700">
    <property type="component" value="Unassembled WGS sequence"/>
</dbReference>
<sequence length="153" mass="17490">SISVLGQYYDWTVWQVYIPVYLMSTAQHCCRPLKKSVLMDYAPRHTRARWNSLDSITRFGWSGSAILGGYLVDKTDYPFTFLITAILQRHYRNPAPSGRRHYHGSPLAADTIAFSALWRQHYRQQRPLAAACVHDAPSDAGTFMMRPLTPARS</sequence>
<protein>
    <submittedName>
        <fullName evidence="1">Uncharacterized protein</fullName>
    </submittedName>
</protein>
<feature type="non-terminal residue" evidence="1">
    <location>
        <position position="1"/>
    </location>
</feature>
<dbReference type="InterPro" id="IPR036259">
    <property type="entry name" value="MFS_trans_sf"/>
</dbReference>
<dbReference type="Gene3D" id="1.20.1250.20">
    <property type="entry name" value="MFS general substrate transporter like domains"/>
    <property type="match status" value="1"/>
</dbReference>
<accession>A0AAE0FHU7</accession>
<proteinExistence type="predicted"/>
<dbReference type="PANTHER" id="PTHR23525">
    <property type="entry name" value="TRANSPORTER, PUTATIVE-RELATED"/>
    <property type="match status" value="1"/>
</dbReference>
<reference evidence="1 2" key="1">
    <citation type="journal article" date="2015" name="Genome Biol. Evol.">
        <title>Comparative Genomics of a Bacterivorous Green Alga Reveals Evolutionary Causalities and Consequences of Phago-Mixotrophic Mode of Nutrition.</title>
        <authorList>
            <person name="Burns J.A."/>
            <person name="Paasch A."/>
            <person name="Narechania A."/>
            <person name="Kim E."/>
        </authorList>
    </citation>
    <scope>NUCLEOTIDE SEQUENCE [LARGE SCALE GENOMIC DNA]</scope>
    <source>
        <strain evidence="1 2">PLY_AMNH</strain>
    </source>
</reference>
<evidence type="ECO:0000313" key="1">
    <source>
        <dbReference type="EMBL" id="KAK3259990.1"/>
    </source>
</evidence>
<gene>
    <name evidence="1" type="ORF">CYMTET_31037</name>
</gene>
<comment type="caution">
    <text evidence="1">The sequence shown here is derived from an EMBL/GenBank/DDBJ whole genome shotgun (WGS) entry which is preliminary data.</text>
</comment>
<evidence type="ECO:0000313" key="2">
    <source>
        <dbReference type="Proteomes" id="UP001190700"/>
    </source>
</evidence>
<dbReference type="AlphaFoldDB" id="A0AAE0FHU7"/>
<keyword evidence="2" id="KW-1185">Reference proteome</keyword>
<dbReference type="PANTHER" id="PTHR23525:SF1">
    <property type="entry name" value="NODULIN-LIKE DOMAIN-CONTAINING PROTEIN"/>
    <property type="match status" value="1"/>
</dbReference>
<dbReference type="EMBL" id="LGRX02018319">
    <property type="protein sequence ID" value="KAK3259990.1"/>
    <property type="molecule type" value="Genomic_DNA"/>
</dbReference>